<proteinExistence type="predicted"/>
<organism evidence="1">
    <name type="scientific">Providencia stuartii</name>
    <dbReference type="NCBI Taxonomy" id="588"/>
    <lineage>
        <taxon>Bacteria</taxon>
        <taxon>Pseudomonadati</taxon>
        <taxon>Pseudomonadota</taxon>
        <taxon>Gammaproteobacteria</taxon>
        <taxon>Enterobacterales</taxon>
        <taxon>Morganellaceae</taxon>
        <taxon>Providencia</taxon>
    </lineage>
</organism>
<comment type="caution">
    <text evidence="1">The sequence shown here is derived from an EMBL/GenBank/DDBJ whole genome shotgun (WGS) entry which is preliminary data.</text>
</comment>
<name>A0AAI9MW42_PROST</name>
<reference evidence="1" key="1">
    <citation type="submission" date="2024-02" db="EMBL/GenBank/DDBJ databases">
        <authorList>
            <consortium name="Clinical and Environmental Microbiology Branch: Whole genome sequencing antimicrobial resistance pathogens in the healthcare setting"/>
        </authorList>
    </citation>
    <scope>NUCLEOTIDE SEQUENCE</scope>
    <source>
        <strain evidence="1">2020GO-00142</strain>
    </source>
</reference>
<protein>
    <submittedName>
        <fullName evidence="1">Uncharacterized protein</fullName>
    </submittedName>
</protein>
<accession>A0AAI9MW42</accession>
<gene>
    <name evidence="1" type="ORF">JRA39_001183</name>
</gene>
<sequence>MSKIATELHGSQADESLAKKEIQSATDVAAISRGAKLNSTEVSKRVVN</sequence>
<dbReference type="EMBL" id="AAZDVE040000006">
    <property type="protein sequence ID" value="EMP9432166.1"/>
    <property type="molecule type" value="Genomic_DNA"/>
</dbReference>
<dbReference type="AlphaFoldDB" id="A0AAI9MW42"/>
<evidence type="ECO:0000313" key="1">
    <source>
        <dbReference type="EMBL" id="EMP9432166.1"/>
    </source>
</evidence>